<evidence type="ECO:0008006" key="4">
    <source>
        <dbReference type="Google" id="ProtNLM"/>
    </source>
</evidence>
<accession>A0ABQ2JXW7</accession>
<organism evidence="2 3">
    <name type="scientific">Novosphingobium indicum</name>
    <dbReference type="NCBI Taxonomy" id="462949"/>
    <lineage>
        <taxon>Bacteria</taxon>
        <taxon>Pseudomonadati</taxon>
        <taxon>Pseudomonadota</taxon>
        <taxon>Alphaproteobacteria</taxon>
        <taxon>Sphingomonadales</taxon>
        <taxon>Sphingomonadaceae</taxon>
        <taxon>Novosphingobium</taxon>
    </lineage>
</organism>
<evidence type="ECO:0000256" key="1">
    <source>
        <dbReference type="SAM" id="SignalP"/>
    </source>
</evidence>
<dbReference type="RefSeq" id="WP_188823114.1">
    <property type="nucleotide sequence ID" value="NZ_BMLK01000032.1"/>
</dbReference>
<evidence type="ECO:0000313" key="3">
    <source>
        <dbReference type="Proteomes" id="UP000605099"/>
    </source>
</evidence>
<feature type="signal peptide" evidence="1">
    <location>
        <begin position="1"/>
        <end position="20"/>
    </location>
</feature>
<sequence length="164" mass="17786">MRPSPYFALAAIALPTPALAQTGTVTLEIPKLSDSPYRKPYVAVWLENASGKQVGVAGVLYDQAKIGLRWLPELRTWWRKAGRAMDMPADGISMPTRGPGRNTIVLDDLKSLPNGRYSVVVEAAREKGGRELVKVPFTLQSGKAVQASARGSRELGEVSVAIER</sequence>
<comment type="caution">
    <text evidence="2">The sequence shown here is derived from an EMBL/GenBank/DDBJ whole genome shotgun (WGS) entry which is preliminary data.</text>
</comment>
<gene>
    <name evidence="2" type="ORF">GCM10011349_42510</name>
</gene>
<evidence type="ECO:0000313" key="2">
    <source>
        <dbReference type="EMBL" id="GGN60659.1"/>
    </source>
</evidence>
<name>A0ABQ2JXW7_9SPHN</name>
<reference evidence="3" key="1">
    <citation type="journal article" date="2019" name="Int. J. Syst. Evol. Microbiol.">
        <title>The Global Catalogue of Microorganisms (GCM) 10K type strain sequencing project: providing services to taxonomists for standard genome sequencing and annotation.</title>
        <authorList>
            <consortium name="The Broad Institute Genomics Platform"/>
            <consortium name="The Broad Institute Genome Sequencing Center for Infectious Disease"/>
            <person name="Wu L."/>
            <person name="Ma J."/>
        </authorList>
    </citation>
    <scope>NUCLEOTIDE SEQUENCE [LARGE SCALE GENOMIC DNA]</scope>
    <source>
        <strain evidence="3">CGMCC 1.6784</strain>
    </source>
</reference>
<keyword evidence="3" id="KW-1185">Reference proteome</keyword>
<dbReference type="EMBL" id="BMLK01000032">
    <property type="protein sequence ID" value="GGN60659.1"/>
    <property type="molecule type" value="Genomic_DNA"/>
</dbReference>
<feature type="chain" id="PRO_5045161603" description="DUF2271 domain-containing protein" evidence="1">
    <location>
        <begin position="21"/>
        <end position="164"/>
    </location>
</feature>
<protein>
    <recommendedName>
        <fullName evidence="4">DUF2271 domain-containing protein</fullName>
    </recommendedName>
</protein>
<keyword evidence="1" id="KW-0732">Signal</keyword>
<dbReference type="InterPro" id="IPR014469">
    <property type="entry name" value="DUF2271"/>
</dbReference>
<dbReference type="Proteomes" id="UP000605099">
    <property type="component" value="Unassembled WGS sequence"/>
</dbReference>
<dbReference type="PIRSF" id="PIRSF014995">
    <property type="entry name" value="UCP014995"/>
    <property type="match status" value="1"/>
</dbReference>
<dbReference type="Pfam" id="PF10029">
    <property type="entry name" value="DUF2271"/>
    <property type="match status" value="1"/>
</dbReference>
<proteinExistence type="predicted"/>